<dbReference type="SUPFAM" id="SSF50494">
    <property type="entry name" value="Trypsin-like serine proteases"/>
    <property type="match status" value="1"/>
</dbReference>
<dbReference type="InterPro" id="IPR043504">
    <property type="entry name" value="Peptidase_S1_PA_chymotrypsin"/>
</dbReference>
<reference evidence="1 2" key="1">
    <citation type="submission" date="2018-03" db="EMBL/GenBank/DDBJ databases">
        <title>Bacteriophage NCPPB3778 and a type I-E CRISPR drive the evolution of the US Biological Select Agent, Rathayibacter toxicus.</title>
        <authorList>
            <person name="Davis E.W.II."/>
            <person name="Tabima J.F."/>
            <person name="Weisberg A.J."/>
            <person name="Dantas Lopes L."/>
            <person name="Wiseman M.S."/>
            <person name="Wiseman M.S."/>
            <person name="Pupko T."/>
            <person name="Belcher M.S."/>
            <person name="Sechler A.J."/>
            <person name="Tancos M.A."/>
            <person name="Schroeder B.K."/>
            <person name="Murray T.D."/>
            <person name="Luster D.G."/>
            <person name="Schneider W.L."/>
            <person name="Rogers E."/>
            <person name="Andreote F.D."/>
            <person name="Grunwald N.J."/>
            <person name="Putnam M.L."/>
            <person name="Chang J.H."/>
        </authorList>
    </citation>
    <scope>NUCLEOTIDE SEQUENCE [LARGE SCALE GENOMIC DNA]</scope>
    <source>
        <strain evidence="1 2">NCCPB 2253</strain>
    </source>
</reference>
<evidence type="ECO:0000313" key="1">
    <source>
        <dbReference type="EMBL" id="AZZ56665.1"/>
    </source>
</evidence>
<dbReference type="InterPro" id="IPR033116">
    <property type="entry name" value="TRYPSIN_SER"/>
</dbReference>
<dbReference type="Proteomes" id="UP000283946">
    <property type="component" value="Chromosome"/>
</dbReference>
<dbReference type="Gene3D" id="2.40.10.10">
    <property type="entry name" value="Trypsin-like serine proteases"/>
    <property type="match status" value="2"/>
</dbReference>
<dbReference type="KEGG" id="ria:C7V51_12855"/>
<dbReference type="PROSITE" id="PS00135">
    <property type="entry name" value="TRYPSIN_SER"/>
    <property type="match status" value="1"/>
</dbReference>
<proteinExistence type="predicted"/>
<dbReference type="InterPro" id="IPR009003">
    <property type="entry name" value="Peptidase_S1_PA"/>
</dbReference>
<dbReference type="AlphaFoldDB" id="A0AAD1AG90"/>
<accession>A0AAD1AG90</accession>
<organism evidence="1 2">
    <name type="scientific">Rathayibacter iranicus</name>
    <dbReference type="NCBI Taxonomy" id="59737"/>
    <lineage>
        <taxon>Bacteria</taxon>
        <taxon>Bacillati</taxon>
        <taxon>Actinomycetota</taxon>
        <taxon>Actinomycetes</taxon>
        <taxon>Micrococcales</taxon>
        <taxon>Microbacteriaceae</taxon>
        <taxon>Rathayibacter</taxon>
    </lineage>
</organism>
<evidence type="ECO:0008006" key="3">
    <source>
        <dbReference type="Google" id="ProtNLM"/>
    </source>
</evidence>
<name>A0AAD1AG90_9MICO</name>
<evidence type="ECO:0000313" key="2">
    <source>
        <dbReference type="Proteomes" id="UP000283946"/>
    </source>
</evidence>
<protein>
    <recommendedName>
        <fullName evidence="3">Peptidase S1 domain-containing protein</fullName>
    </recommendedName>
</protein>
<sequence>MHSRKEHPSTRQPQTVLGLTTILLLVAMLVGFATPAHARDGVRESTPIVAGTLIQTKVGFCTVGAVLKKNTAGAHVSTVTAAVRYLVLAKHCAPRVGDAVGLDGRQIGVVSWVSAKDDVELVLVPPEVTSPKGCYGQHGCFQGNMVAPLAVGRVILSTRGGERAVPMKPMAVPGADERFCTSGGKSGVNCNWMLETDRPGNWGDSSGTIAVTTGGRGVVEGDSGGPVVGQQGQLYGILQRAGNPPYTSLMQYLPIDELLSQLDHDYEIAPL</sequence>
<gene>
    <name evidence="1" type="ORF">C7V51_12855</name>
</gene>
<dbReference type="EMBL" id="CP028130">
    <property type="protein sequence ID" value="AZZ56665.1"/>
    <property type="molecule type" value="Genomic_DNA"/>
</dbReference>
<dbReference type="RefSeq" id="WP_104265866.1">
    <property type="nucleotide sequence ID" value="NZ_CP028130.1"/>
</dbReference>